<evidence type="ECO:0000313" key="4">
    <source>
        <dbReference type="Proteomes" id="UP001460270"/>
    </source>
</evidence>
<accession>A0AAW0MJ75</accession>
<comment type="caution">
    <text evidence="3">The sequence shown here is derived from an EMBL/GenBank/DDBJ whole genome shotgun (WGS) entry which is preliminary data.</text>
</comment>
<reference evidence="4" key="1">
    <citation type="submission" date="2024-04" db="EMBL/GenBank/DDBJ databases">
        <title>Salinicola lusitanus LLJ914,a marine bacterium isolated from the Okinawa Trough.</title>
        <authorList>
            <person name="Li J."/>
        </authorList>
    </citation>
    <scope>NUCLEOTIDE SEQUENCE [LARGE SCALE GENOMIC DNA]</scope>
</reference>
<sequence length="325" mass="36443">MDHPEWRVMDHPEWAGHGSPRVGGSWITQSGRVMDHPEWAGHGSPRVGGSWITQSGRVMDHPEWAGHGSPRVGGSWITQSGRVMDHPEWAGTLRNSKNAPYVAVLITPQRSSIRHTLEKVSDQTESAINRLTVFLLFSILKSKAADCKGDVCVSVTEEETEKSLKLQCEVSSSESDVSVRWRFRGRVVDKDDSELEPSSLRKKAVLRVSKDQILYKVKHLLKCEVMKGDETTTEFLLSKDADDWSQGREAQRKLTRVDTVVYENVGEGSVAVRATAPPAVLLLLLFRHEELKSLCLCELQSNVTIERKNSHRTFRTSNLTTTCLC</sequence>
<dbReference type="EMBL" id="JBBPFD010000255">
    <property type="protein sequence ID" value="KAK7879507.1"/>
    <property type="molecule type" value="Genomic_DNA"/>
</dbReference>
<protein>
    <recommendedName>
        <fullName evidence="2">Ig-like domain-containing protein</fullName>
    </recommendedName>
</protein>
<evidence type="ECO:0000313" key="3">
    <source>
        <dbReference type="EMBL" id="KAK7879507.1"/>
    </source>
</evidence>
<feature type="region of interest" description="Disordered" evidence="1">
    <location>
        <begin position="1"/>
        <end position="22"/>
    </location>
</feature>
<feature type="domain" description="Ig-like" evidence="2">
    <location>
        <begin position="162"/>
        <end position="238"/>
    </location>
</feature>
<dbReference type="AlphaFoldDB" id="A0AAW0MJ75"/>
<feature type="compositionally biased region" description="Basic and acidic residues" evidence="1">
    <location>
        <begin position="1"/>
        <end position="14"/>
    </location>
</feature>
<organism evidence="3 4">
    <name type="scientific">Mugilogobius chulae</name>
    <name type="common">yellowstripe goby</name>
    <dbReference type="NCBI Taxonomy" id="88201"/>
    <lineage>
        <taxon>Eukaryota</taxon>
        <taxon>Metazoa</taxon>
        <taxon>Chordata</taxon>
        <taxon>Craniata</taxon>
        <taxon>Vertebrata</taxon>
        <taxon>Euteleostomi</taxon>
        <taxon>Actinopterygii</taxon>
        <taxon>Neopterygii</taxon>
        <taxon>Teleostei</taxon>
        <taxon>Neoteleostei</taxon>
        <taxon>Acanthomorphata</taxon>
        <taxon>Gobiaria</taxon>
        <taxon>Gobiiformes</taxon>
        <taxon>Gobioidei</taxon>
        <taxon>Gobiidae</taxon>
        <taxon>Gobionellinae</taxon>
        <taxon>Mugilogobius</taxon>
    </lineage>
</organism>
<name>A0AAW0MJ75_9GOBI</name>
<evidence type="ECO:0000259" key="2">
    <source>
        <dbReference type="PROSITE" id="PS50835"/>
    </source>
</evidence>
<evidence type="ECO:0000256" key="1">
    <source>
        <dbReference type="SAM" id="MobiDB-lite"/>
    </source>
</evidence>
<proteinExistence type="predicted"/>
<dbReference type="PROSITE" id="PS50835">
    <property type="entry name" value="IG_LIKE"/>
    <property type="match status" value="1"/>
</dbReference>
<gene>
    <name evidence="3" type="ORF">WMY93_033789</name>
</gene>
<dbReference type="Proteomes" id="UP001460270">
    <property type="component" value="Unassembled WGS sequence"/>
</dbReference>
<keyword evidence="4" id="KW-1185">Reference proteome</keyword>
<dbReference type="InterPro" id="IPR007110">
    <property type="entry name" value="Ig-like_dom"/>
</dbReference>